<dbReference type="InterPro" id="IPR006638">
    <property type="entry name" value="Elp3/MiaA/NifB-like_rSAM"/>
</dbReference>
<dbReference type="SUPFAM" id="SSF102114">
    <property type="entry name" value="Radical SAM enzymes"/>
    <property type="match status" value="1"/>
</dbReference>
<dbReference type="SMART" id="SM00729">
    <property type="entry name" value="Elp3"/>
    <property type="match status" value="1"/>
</dbReference>
<evidence type="ECO:0000259" key="7">
    <source>
        <dbReference type="PROSITE" id="PS51918"/>
    </source>
</evidence>
<evidence type="ECO:0000256" key="2">
    <source>
        <dbReference type="ARBA" id="ARBA00022691"/>
    </source>
</evidence>
<evidence type="ECO:0000256" key="4">
    <source>
        <dbReference type="ARBA" id="ARBA00023004"/>
    </source>
</evidence>
<dbReference type="Gene3D" id="3.80.30.20">
    <property type="entry name" value="tm_1862 like domain"/>
    <property type="match status" value="1"/>
</dbReference>
<keyword evidence="2" id="KW-0949">S-adenosyl-L-methionine</keyword>
<protein>
    <submittedName>
        <fullName evidence="8">Radical SAM superfamily enzyme YgiQ, UPF0313 family</fullName>
    </submittedName>
</protein>
<accession>A0A1I5XK34</accession>
<dbReference type="InterPro" id="IPR007197">
    <property type="entry name" value="rSAM"/>
</dbReference>
<dbReference type="AlphaFoldDB" id="A0A1I5XK34"/>
<feature type="domain" description="B12-binding" evidence="6">
    <location>
        <begin position="10"/>
        <end position="144"/>
    </location>
</feature>
<evidence type="ECO:0000256" key="1">
    <source>
        <dbReference type="ARBA" id="ARBA00001966"/>
    </source>
</evidence>
<dbReference type="SFLD" id="SFLDG01082">
    <property type="entry name" value="B12-binding_domain_containing"/>
    <property type="match status" value="1"/>
</dbReference>
<dbReference type="Pfam" id="PF02310">
    <property type="entry name" value="B12-binding"/>
    <property type="match status" value="1"/>
</dbReference>
<evidence type="ECO:0000256" key="5">
    <source>
        <dbReference type="ARBA" id="ARBA00023014"/>
    </source>
</evidence>
<dbReference type="GO" id="GO:0046872">
    <property type="term" value="F:metal ion binding"/>
    <property type="evidence" value="ECO:0007669"/>
    <property type="project" value="UniProtKB-KW"/>
</dbReference>
<comment type="cofactor">
    <cofactor evidence="1">
        <name>[4Fe-4S] cluster</name>
        <dbReference type="ChEBI" id="CHEBI:49883"/>
    </cofactor>
</comment>
<reference evidence="8 9" key="1">
    <citation type="submission" date="2016-10" db="EMBL/GenBank/DDBJ databases">
        <authorList>
            <person name="de Groot N.N."/>
        </authorList>
    </citation>
    <scope>NUCLEOTIDE SEQUENCE [LARGE SCALE GENOMIC DNA]</scope>
    <source>
        <strain evidence="8 9">DSM 43067</strain>
    </source>
</reference>
<evidence type="ECO:0000256" key="3">
    <source>
        <dbReference type="ARBA" id="ARBA00022723"/>
    </source>
</evidence>
<keyword evidence="4" id="KW-0408">Iron</keyword>
<sequence>MSDLVLINSPIHDYSRYPRYTSSYSTPVGLLYVATAAKGAGFDVSILDAEEKQLTPAEIASEIDRRKPRVAGFNAFSMNFPIVEDITERIPGPVTVIAGGPHVSTMPPGHFAKRLGRARILVRHDGEQKIVDILKGVHPLTIPGIHFRDAIGSIVTTAPDAPLDLDALPIPDRTLLATEPYLRDGRRWMDMSISRGCVFACTFCAGSCRSNGTSYRSRSLGSVRREVHHLRERHGVEGIQIVDDLPFDGRASLEAFLDFLERDEITLQWEVSFPLQFLRRLPAETIARAAAAGVARLSFGIESGSFEMRRAVGKLSKEPELYEAVGTLTRNRIASKGYFIIGFPGETKAEMEATIDLARGLHAAGRLGTEHLFRPRVFMFKPMPGSALWTRLRAEGRTEREMLDYSDFEVDKEYFRKHAWGAATRYSLVDAAEIHQMINRFYSEIGEPAS</sequence>
<dbReference type="RefSeq" id="WP_075024698.1">
    <property type="nucleotide sequence ID" value="NZ_FOVH01000027.1"/>
</dbReference>
<keyword evidence="3" id="KW-0479">Metal-binding</keyword>
<dbReference type="eggNOG" id="COG1032">
    <property type="taxonomic scope" value="Bacteria"/>
</dbReference>
<dbReference type="InterPro" id="IPR058240">
    <property type="entry name" value="rSAM_sf"/>
</dbReference>
<evidence type="ECO:0000313" key="9">
    <source>
        <dbReference type="Proteomes" id="UP000183413"/>
    </source>
</evidence>
<dbReference type="GO" id="GO:0051539">
    <property type="term" value="F:4 iron, 4 sulfur cluster binding"/>
    <property type="evidence" value="ECO:0007669"/>
    <property type="project" value="UniProtKB-KW"/>
</dbReference>
<keyword evidence="9" id="KW-1185">Reference proteome</keyword>
<dbReference type="Gene3D" id="3.40.50.280">
    <property type="entry name" value="Cobalamin-binding domain"/>
    <property type="match status" value="1"/>
</dbReference>
<dbReference type="SFLD" id="SFLDS00029">
    <property type="entry name" value="Radical_SAM"/>
    <property type="match status" value="1"/>
</dbReference>
<dbReference type="GO" id="GO:0003824">
    <property type="term" value="F:catalytic activity"/>
    <property type="evidence" value="ECO:0007669"/>
    <property type="project" value="InterPro"/>
</dbReference>
<dbReference type="InterPro" id="IPR051198">
    <property type="entry name" value="BchE-like"/>
</dbReference>
<dbReference type="InterPro" id="IPR023404">
    <property type="entry name" value="rSAM_horseshoe"/>
</dbReference>
<dbReference type="STRING" id="1993.SAMN04489713_12759"/>
<dbReference type="InterPro" id="IPR006158">
    <property type="entry name" value="Cobalamin-bd"/>
</dbReference>
<evidence type="ECO:0000259" key="6">
    <source>
        <dbReference type="PROSITE" id="PS51332"/>
    </source>
</evidence>
<dbReference type="Pfam" id="PF04055">
    <property type="entry name" value="Radical_SAM"/>
    <property type="match status" value="1"/>
</dbReference>
<dbReference type="InterPro" id="IPR034466">
    <property type="entry name" value="Methyltransferase_Class_B"/>
</dbReference>
<dbReference type="PANTHER" id="PTHR43409">
    <property type="entry name" value="ANAEROBIC MAGNESIUM-PROTOPORPHYRIN IX MONOMETHYL ESTER CYCLASE-RELATED"/>
    <property type="match status" value="1"/>
</dbReference>
<dbReference type="EMBL" id="FOVH01000027">
    <property type="protein sequence ID" value="SFQ32325.1"/>
    <property type="molecule type" value="Genomic_DNA"/>
</dbReference>
<dbReference type="GO" id="GO:0031419">
    <property type="term" value="F:cobalamin binding"/>
    <property type="evidence" value="ECO:0007669"/>
    <property type="project" value="InterPro"/>
</dbReference>
<dbReference type="PROSITE" id="PS51332">
    <property type="entry name" value="B12_BINDING"/>
    <property type="match status" value="1"/>
</dbReference>
<dbReference type="InParanoid" id="A0A1I5XK34"/>
<feature type="domain" description="Radical SAM core" evidence="7">
    <location>
        <begin position="183"/>
        <end position="422"/>
    </location>
</feature>
<dbReference type="PROSITE" id="PS51918">
    <property type="entry name" value="RADICAL_SAM"/>
    <property type="match status" value="1"/>
</dbReference>
<name>A0A1I5XK34_9ACTN</name>
<dbReference type="SFLD" id="SFLDG01123">
    <property type="entry name" value="methyltransferase_(Class_B)"/>
    <property type="match status" value="1"/>
</dbReference>
<gene>
    <name evidence="8" type="ORF">SAMN04489713_12759</name>
</gene>
<evidence type="ECO:0000313" key="8">
    <source>
        <dbReference type="EMBL" id="SFQ32325.1"/>
    </source>
</evidence>
<organism evidence="8 9">
    <name type="scientific">Actinomadura madurae</name>
    <dbReference type="NCBI Taxonomy" id="1993"/>
    <lineage>
        <taxon>Bacteria</taxon>
        <taxon>Bacillati</taxon>
        <taxon>Actinomycetota</taxon>
        <taxon>Actinomycetes</taxon>
        <taxon>Streptosporangiales</taxon>
        <taxon>Thermomonosporaceae</taxon>
        <taxon>Actinomadura</taxon>
    </lineage>
</organism>
<dbReference type="Proteomes" id="UP000183413">
    <property type="component" value="Unassembled WGS sequence"/>
</dbReference>
<proteinExistence type="predicted"/>
<keyword evidence="5" id="KW-0411">Iron-sulfur</keyword>